<dbReference type="SUPFAM" id="SSF48452">
    <property type="entry name" value="TPR-like"/>
    <property type="match status" value="1"/>
</dbReference>
<reference evidence="1" key="1">
    <citation type="journal article" date="2014" name="Int. J. Syst. Evol. Microbiol.">
        <title>Complete genome sequence of Corynebacterium casei LMG S-19264T (=DSM 44701T), isolated from a smear-ripened cheese.</title>
        <authorList>
            <consortium name="US DOE Joint Genome Institute (JGI-PGF)"/>
            <person name="Walter F."/>
            <person name="Albersmeier A."/>
            <person name="Kalinowski J."/>
            <person name="Ruckert C."/>
        </authorList>
    </citation>
    <scope>NUCLEOTIDE SEQUENCE</scope>
    <source>
        <strain evidence="1">KCTC 23224</strain>
    </source>
</reference>
<protein>
    <recommendedName>
        <fullName evidence="3">Starch-binding associating with outer membrane</fullName>
    </recommendedName>
</protein>
<dbReference type="AlphaFoldDB" id="A0A8J3CXN8"/>
<dbReference type="InterPro" id="IPR041662">
    <property type="entry name" value="SusD-like_2"/>
</dbReference>
<dbReference type="Proteomes" id="UP000642809">
    <property type="component" value="Unassembled WGS sequence"/>
</dbReference>
<proteinExistence type="predicted"/>
<comment type="caution">
    <text evidence="1">The sequence shown here is derived from an EMBL/GenBank/DDBJ whole genome shotgun (WGS) entry which is preliminary data.</text>
</comment>
<gene>
    <name evidence="1" type="ORF">GCM10008106_10630</name>
</gene>
<keyword evidence="2" id="KW-1185">Reference proteome</keyword>
<evidence type="ECO:0000313" key="1">
    <source>
        <dbReference type="EMBL" id="GHB31625.1"/>
    </source>
</evidence>
<dbReference type="InterPro" id="IPR011990">
    <property type="entry name" value="TPR-like_helical_dom_sf"/>
</dbReference>
<name>A0A8J3CXN8_9BACT</name>
<dbReference type="RefSeq" id="WP_189579440.1">
    <property type="nucleotide sequence ID" value="NZ_BMYF01000005.1"/>
</dbReference>
<dbReference type="Pfam" id="PF12771">
    <property type="entry name" value="SusD-like_2"/>
    <property type="match status" value="1"/>
</dbReference>
<dbReference type="PROSITE" id="PS51257">
    <property type="entry name" value="PROKAR_LIPOPROTEIN"/>
    <property type="match status" value="1"/>
</dbReference>
<reference evidence="1" key="2">
    <citation type="submission" date="2020-09" db="EMBL/GenBank/DDBJ databases">
        <authorList>
            <person name="Sun Q."/>
            <person name="Kim S."/>
        </authorList>
    </citation>
    <scope>NUCLEOTIDE SEQUENCE</scope>
    <source>
        <strain evidence="1">KCTC 23224</strain>
    </source>
</reference>
<evidence type="ECO:0008006" key="3">
    <source>
        <dbReference type="Google" id="ProtNLM"/>
    </source>
</evidence>
<dbReference type="Gene3D" id="1.25.40.390">
    <property type="match status" value="1"/>
</dbReference>
<accession>A0A8J3CXN8</accession>
<evidence type="ECO:0000313" key="2">
    <source>
        <dbReference type="Proteomes" id="UP000642809"/>
    </source>
</evidence>
<dbReference type="EMBL" id="BMYF01000005">
    <property type="protein sequence ID" value="GHB31625.1"/>
    <property type="molecule type" value="Genomic_DNA"/>
</dbReference>
<sequence>MKTINKFIGILLAFTLVFSSCNEQELLDLNVDPNAVTDMDMQFLFSLATLRIAGEYENTRANVLYAAPMIQHIASLAGYFSGDKYFYNPQYSGAYMERHYTDVIRLYSHVINRTQDDPAEANVYAAATVMRVFDLHRMTDIYGDIPYFQAGRGLEGAENWFPVYDSQQEIYEDMISSLRDARGKFSPAARGLGNQDFMYGGNLDQWRKFTNALLMRIAMRMSKVNPTRAREVFVEANNSGAFQSIADNGYIHFTTGPIGVNRNGLNDGLWNTYKYSRDCKISKTFMDWMKANNDPRLMIVSGGLGDPERPETWNTDPAAQRGMPNGYNSATLRTILSPEDVAIFDTPGVGNRMFSMLNLKYLDWEDPYWLISYAEVELMKAEAAVLGWITSDASTHFANGVAAAINSWVDFDASFARSPAEISAYIAGRGFEAASTQDKLRLIGEEYWAATWLNSIESWANWRRTGFPVLEPTQDPNRFEANEIPRRLRYWEDEIGNNPQNYRSAVSRIGGDFFMTKTWWDGGN</sequence>
<organism evidence="1 2">
    <name type="scientific">Mongoliitalea lutea</name>
    <dbReference type="NCBI Taxonomy" id="849756"/>
    <lineage>
        <taxon>Bacteria</taxon>
        <taxon>Pseudomonadati</taxon>
        <taxon>Bacteroidota</taxon>
        <taxon>Cytophagia</taxon>
        <taxon>Cytophagales</taxon>
        <taxon>Cyclobacteriaceae</taxon>
        <taxon>Mongoliitalea</taxon>
    </lineage>
</organism>